<proteinExistence type="predicted"/>
<feature type="chain" id="PRO_5004579202" description="Phosphatidylethanolamine-binding protein" evidence="1">
    <location>
        <begin position="30"/>
        <end position="153"/>
    </location>
</feature>
<keyword evidence="3" id="KW-1185">Reference proteome</keyword>
<evidence type="ECO:0000313" key="3">
    <source>
        <dbReference type="Proteomes" id="UP000014500"/>
    </source>
</evidence>
<feature type="signal peptide" evidence="1">
    <location>
        <begin position="1"/>
        <end position="29"/>
    </location>
</feature>
<sequence>MAAGGLVFVRFSSTSSLVVFLTCLALASSDQENSNLGSEQDGVLDGCQRLGQYMLNNPCAHPGLEIGVRGLVCGAEIPIGVFSSHYHPRISMVTANTEKYYALFMVDPDAPNHKSPKYWLHWICLNIKGKDLIAGSKVLCGTSAMGQNVPFVF</sequence>
<name>T1II07_STRMM</name>
<dbReference type="HOGENOM" id="CLU_1715549_0_0_1"/>
<evidence type="ECO:0000256" key="1">
    <source>
        <dbReference type="SAM" id="SignalP"/>
    </source>
</evidence>
<evidence type="ECO:0000313" key="2">
    <source>
        <dbReference type="EnsemblMetazoa" id="SMAR000491-PA"/>
    </source>
</evidence>
<dbReference type="InterPro" id="IPR008914">
    <property type="entry name" value="PEBP"/>
</dbReference>
<reference evidence="2" key="2">
    <citation type="submission" date="2015-02" db="UniProtKB">
        <authorList>
            <consortium name="EnsemblMetazoa"/>
        </authorList>
    </citation>
    <scope>IDENTIFICATION</scope>
</reference>
<dbReference type="EnsemblMetazoa" id="SMAR000491-RA">
    <property type="protein sequence ID" value="SMAR000491-PA"/>
    <property type="gene ID" value="SMAR000491"/>
</dbReference>
<accession>T1II07</accession>
<dbReference type="Gene3D" id="3.90.280.10">
    <property type="entry name" value="PEBP-like"/>
    <property type="match status" value="1"/>
</dbReference>
<evidence type="ECO:0008006" key="4">
    <source>
        <dbReference type="Google" id="ProtNLM"/>
    </source>
</evidence>
<keyword evidence="1" id="KW-0732">Signal</keyword>
<reference evidence="3" key="1">
    <citation type="submission" date="2011-05" db="EMBL/GenBank/DDBJ databases">
        <authorList>
            <person name="Richards S.R."/>
            <person name="Qu J."/>
            <person name="Jiang H."/>
            <person name="Jhangiani S.N."/>
            <person name="Agravi P."/>
            <person name="Goodspeed R."/>
            <person name="Gross S."/>
            <person name="Mandapat C."/>
            <person name="Jackson L."/>
            <person name="Mathew T."/>
            <person name="Pu L."/>
            <person name="Thornton R."/>
            <person name="Saada N."/>
            <person name="Wilczek-Boney K.B."/>
            <person name="Lee S."/>
            <person name="Kovar C."/>
            <person name="Wu Y."/>
            <person name="Scherer S.E."/>
            <person name="Worley K.C."/>
            <person name="Muzny D.M."/>
            <person name="Gibbs R."/>
        </authorList>
    </citation>
    <scope>NUCLEOTIDE SEQUENCE</scope>
    <source>
        <strain evidence="3">Brora</strain>
    </source>
</reference>
<dbReference type="Pfam" id="PF01161">
    <property type="entry name" value="PBP"/>
    <property type="match status" value="1"/>
</dbReference>
<dbReference type="Proteomes" id="UP000014500">
    <property type="component" value="Unassembled WGS sequence"/>
</dbReference>
<dbReference type="EMBL" id="JH430070">
    <property type="status" value="NOT_ANNOTATED_CDS"/>
    <property type="molecule type" value="Genomic_DNA"/>
</dbReference>
<dbReference type="SUPFAM" id="SSF49777">
    <property type="entry name" value="PEBP-like"/>
    <property type="match status" value="1"/>
</dbReference>
<protein>
    <recommendedName>
        <fullName evidence="4">Phosphatidylethanolamine-binding protein</fullName>
    </recommendedName>
</protein>
<organism evidence="2 3">
    <name type="scientific">Strigamia maritima</name>
    <name type="common">European centipede</name>
    <name type="synonym">Geophilus maritimus</name>
    <dbReference type="NCBI Taxonomy" id="126957"/>
    <lineage>
        <taxon>Eukaryota</taxon>
        <taxon>Metazoa</taxon>
        <taxon>Ecdysozoa</taxon>
        <taxon>Arthropoda</taxon>
        <taxon>Myriapoda</taxon>
        <taxon>Chilopoda</taxon>
        <taxon>Pleurostigmophora</taxon>
        <taxon>Geophilomorpha</taxon>
        <taxon>Linotaeniidae</taxon>
        <taxon>Strigamia</taxon>
    </lineage>
</organism>
<dbReference type="InterPro" id="IPR036610">
    <property type="entry name" value="PEBP-like_sf"/>
</dbReference>
<dbReference type="AlphaFoldDB" id="T1II07"/>
<dbReference type="STRING" id="126957.T1II07"/>